<dbReference type="AlphaFoldDB" id="A0A853IBM9"/>
<evidence type="ECO:0000256" key="1">
    <source>
        <dbReference type="SAM" id="SignalP"/>
    </source>
</evidence>
<feature type="chain" id="PRO_5032329312" description="Lipoprotein" evidence="1">
    <location>
        <begin position="18"/>
        <end position="215"/>
    </location>
</feature>
<proteinExistence type="predicted"/>
<feature type="signal peptide" evidence="1">
    <location>
        <begin position="1"/>
        <end position="17"/>
    </location>
</feature>
<dbReference type="RefSeq" id="WP_180569496.1">
    <property type="nucleotide sequence ID" value="NZ_JACCKB010000025.1"/>
</dbReference>
<gene>
    <name evidence="2" type="ORF">H0A36_15765</name>
</gene>
<reference evidence="2 3" key="1">
    <citation type="submission" date="2020-07" db="EMBL/GenBank/DDBJ databases">
        <title>Endozoicomonas sp. nov., isolated from sediment.</title>
        <authorList>
            <person name="Gu T."/>
        </authorList>
    </citation>
    <scope>NUCLEOTIDE SEQUENCE [LARGE SCALE GENOMIC DNA]</scope>
    <source>
        <strain evidence="2 3">SM1973</strain>
    </source>
</reference>
<dbReference type="EMBL" id="JACCKB010000025">
    <property type="protein sequence ID" value="NYZ67474.1"/>
    <property type="molecule type" value="Genomic_DNA"/>
</dbReference>
<dbReference type="PROSITE" id="PS51257">
    <property type="entry name" value="PROKAR_LIPOPROTEIN"/>
    <property type="match status" value="1"/>
</dbReference>
<keyword evidence="3" id="KW-1185">Reference proteome</keyword>
<evidence type="ECO:0000313" key="3">
    <source>
        <dbReference type="Proteomes" id="UP000569732"/>
    </source>
</evidence>
<accession>A0A853IBM9</accession>
<evidence type="ECO:0000313" key="2">
    <source>
        <dbReference type="EMBL" id="NYZ67474.1"/>
    </source>
</evidence>
<evidence type="ECO:0008006" key="4">
    <source>
        <dbReference type="Google" id="ProtNLM"/>
    </source>
</evidence>
<name>A0A853IBM9_9GAMM</name>
<dbReference type="Proteomes" id="UP000569732">
    <property type="component" value="Unassembled WGS sequence"/>
</dbReference>
<comment type="caution">
    <text evidence="2">The sequence shown here is derived from an EMBL/GenBank/DDBJ whole genome shotgun (WGS) entry which is preliminary data.</text>
</comment>
<organism evidence="2 3">
    <name type="scientific">Spartinivicinus marinus</name>
    <dbReference type="NCBI Taxonomy" id="2994442"/>
    <lineage>
        <taxon>Bacteria</taxon>
        <taxon>Pseudomonadati</taxon>
        <taxon>Pseudomonadota</taxon>
        <taxon>Gammaproteobacteria</taxon>
        <taxon>Oceanospirillales</taxon>
        <taxon>Zooshikellaceae</taxon>
        <taxon>Spartinivicinus</taxon>
    </lineage>
</organism>
<sequence>MFKVALLNTILIFTATACSNSSNSIHDICYQQEHICNQVANKERWPRRNNNEGFEYKWHQLQLTFPSSISEMKQINNSAVLNYPENTSIKVTPLILFNTPLPPSIYQSTHNSVSLNQFQVEFQLTLNDLPKTIDNYVEEAVWKNGLFGKILNADQKKWYYSNESINAYIYQHNQQHHIAIITHNKIAQQALEIIIKGDSVKVENIISTIQPNKIQ</sequence>
<keyword evidence="1" id="KW-0732">Signal</keyword>
<protein>
    <recommendedName>
        <fullName evidence="4">Lipoprotein</fullName>
    </recommendedName>
</protein>